<dbReference type="PANTHER" id="PTHR38590">
    <property type="entry name" value="BLL0828 PROTEIN"/>
    <property type="match status" value="1"/>
</dbReference>
<evidence type="ECO:0000259" key="2">
    <source>
        <dbReference type="Pfam" id="PF04480"/>
    </source>
</evidence>
<sequence length="147" mass="16485">MGAFQPSTMRNQSTPNARANAQVLRREMTDSERKLWSGLRAEQLGVKFRRQHPLGNYIADFACLAPRLIVELDGSQHQAQQGCDTRRDEFFRAQGFDVLRFASNDPFTNLDGVRQAIANRLVELTPSAPIPAFPRRGKEQENPGASS</sequence>
<dbReference type="Proteomes" id="UP000008917">
    <property type="component" value="Chromosome"/>
</dbReference>
<dbReference type="InterPro" id="IPR047216">
    <property type="entry name" value="Endonuclease_DUF559_bact"/>
</dbReference>
<dbReference type="Gene3D" id="3.40.960.10">
    <property type="entry name" value="VSR Endonuclease"/>
    <property type="match status" value="1"/>
</dbReference>
<evidence type="ECO:0000256" key="1">
    <source>
        <dbReference type="SAM" id="MobiDB-lite"/>
    </source>
</evidence>
<feature type="region of interest" description="Disordered" evidence="1">
    <location>
        <begin position="128"/>
        <end position="147"/>
    </location>
</feature>
<dbReference type="InterPro" id="IPR007569">
    <property type="entry name" value="DUF559"/>
</dbReference>
<dbReference type="AlphaFoldDB" id="E6V9K8"/>
<dbReference type="Pfam" id="PF04480">
    <property type="entry name" value="DUF559"/>
    <property type="match status" value="1"/>
</dbReference>
<dbReference type="HOGENOM" id="CLU_107928_0_2_4"/>
<name>E6V9K8_VARPE</name>
<dbReference type="STRING" id="595537.Varpa_0838"/>
<accession>E6V9K8</accession>
<reference evidence="4" key="1">
    <citation type="submission" date="2010-12" db="EMBL/GenBank/DDBJ databases">
        <title>Complete sequence of Variovorax paradoxus EPS.</title>
        <authorList>
            <consortium name="US DOE Joint Genome Institute"/>
            <person name="Lucas S."/>
            <person name="Copeland A."/>
            <person name="Lapidus A."/>
            <person name="Cheng J.-F."/>
            <person name="Goodwin L."/>
            <person name="Pitluck S."/>
            <person name="Teshima H."/>
            <person name="Detter J.C."/>
            <person name="Han C."/>
            <person name="Tapia R."/>
            <person name="Land M."/>
            <person name="Hauser L."/>
            <person name="Kyrpides N."/>
            <person name="Ivanova N."/>
            <person name="Ovchinnikova G."/>
            <person name="Orwin P."/>
            <person name="Han J.-I.G."/>
            <person name="Woyke T."/>
        </authorList>
    </citation>
    <scope>NUCLEOTIDE SEQUENCE [LARGE SCALE GENOMIC DNA]</scope>
    <source>
        <strain evidence="4">EPS</strain>
    </source>
</reference>
<protein>
    <recommendedName>
        <fullName evidence="2">DUF559 domain-containing protein</fullName>
    </recommendedName>
</protein>
<dbReference type="SUPFAM" id="SSF52980">
    <property type="entry name" value="Restriction endonuclease-like"/>
    <property type="match status" value="1"/>
</dbReference>
<evidence type="ECO:0000313" key="4">
    <source>
        <dbReference type="Proteomes" id="UP000008917"/>
    </source>
</evidence>
<evidence type="ECO:0000313" key="3">
    <source>
        <dbReference type="EMBL" id="ADU35056.1"/>
    </source>
</evidence>
<proteinExistence type="predicted"/>
<dbReference type="KEGG" id="vpe:Varpa_0838"/>
<reference evidence="3 4" key="2">
    <citation type="journal article" date="2013" name="Genome Announc.">
        <title>Genome of the Root-Associated Plant Growth-Promoting Bacterium Variovorax paradoxus Strain EPS.</title>
        <authorList>
            <person name="Han J.I."/>
            <person name="Spain J.C."/>
            <person name="Leadbetter J.R."/>
            <person name="Ovchinnikova G."/>
            <person name="Goodwin L.A."/>
            <person name="Han C.S."/>
            <person name="Woyke T."/>
            <person name="Davenport K.W."/>
            <person name="Orwin P.M."/>
        </authorList>
    </citation>
    <scope>NUCLEOTIDE SEQUENCE [LARGE SCALE GENOMIC DNA]</scope>
    <source>
        <strain evidence="3 4">EPS</strain>
    </source>
</reference>
<feature type="domain" description="DUF559" evidence="2">
    <location>
        <begin position="17"/>
        <end position="121"/>
    </location>
</feature>
<dbReference type="PANTHER" id="PTHR38590:SF1">
    <property type="entry name" value="BLL0828 PROTEIN"/>
    <property type="match status" value="1"/>
</dbReference>
<organism evidence="3 4">
    <name type="scientific">Variovorax paradoxus (strain EPS)</name>
    <dbReference type="NCBI Taxonomy" id="595537"/>
    <lineage>
        <taxon>Bacteria</taxon>
        <taxon>Pseudomonadati</taxon>
        <taxon>Pseudomonadota</taxon>
        <taxon>Betaproteobacteria</taxon>
        <taxon>Burkholderiales</taxon>
        <taxon>Comamonadaceae</taxon>
        <taxon>Variovorax</taxon>
    </lineage>
</organism>
<gene>
    <name evidence="3" type="ordered locus">Varpa_0838</name>
</gene>
<dbReference type="eggNOG" id="COG2852">
    <property type="taxonomic scope" value="Bacteria"/>
</dbReference>
<dbReference type="InterPro" id="IPR011335">
    <property type="entry name" value="Restrct_endonuc-II-like"/>
</dbReference>
<dbReference type="EMBL" id="CP002417">
    <property type="protein sequence ID" value="ADU35056.1"/>
    <property type="molecule type" value="Genomic_DNA"/>
</dbReference>
<dbReference type="CDD" id="cd01038">
    <property type="entry name" value="Endonuclease_DUF559"/>
    <property type="match status" value="1"/>
</dbReference>